<dbReference type="InterPro" id="IPR003016">
    <property type="entry name" value="2-oxoA_DH_lipoyl-BS"/>
</dbReference>
<dbReference type="InterPro" id="IPR017453">
    <property type="entry name" value="GCV_H_sub"/>
</dbReference>
<dbReference type="PANTHER" id="PTHR11715">
    <property type="entry name" value="GLYCINE CLEAVAGE SYSTEM H PROTEIN"/>
    <property type="match status" value="1"/>
</dbReference>
<organism evidence="6 7">
    <name type="scientific">Candidatus Atelocyanobacterium thalassa isolate SIO64986</name>
    <dbReference type="NCBI Taxonomy" id="1527444"/>
    <lineage>
        <taxon>Bacteria</taxon>
        <taxon>Bacillati</taxon>
        <taxon>Cyanobacteriota</taxon>
        <taxon>Cyanophyceae</taxon>
        <taxon>Oscillatoriophycideae</taxon>
        <taxon>Chroococcales</taxon>
        <taxon>Aphanothecaceae</taxon>
        <taxon>Candidatus Atelocyanobacterium</taxon>
        <taxon>Candidatus Atelocyanobacterium thalassae</taxon>
    </lineage>
</organism>
<dbReference type="eggNOG" id="COG0509">
    <property type="taxonomic scope" value="Bacteria"/>
</dbReference>
<protein>
    <recommendedName>
        <fullName evidence="3">Glycine cleavage system H protein</fullName>
    </recommendedName>
</protein>
<evidence type="ECO:0000259" key="5">
    <source>
        <dbReference type="PROSITE" id="PS50968"/>
    </source>
</evidence>
<evidence type="ECO:0000256" key="1">
    <source>
        <dbReference type="ARBA" id="ARBA00009249"/>
    </source>
</evidence>
<feature type="domain" description="Lipoyl-binding" evidence="5">
    <location>
        <begin position="24"/>
        <end position="106"/>
    </location>
</feature>
<name>A0A086CFS0_9CHRO</name>
<dbReference type="InterPro" id="IPR000089">
    <property type="entry name" value="Biotin_lipoyl"/>
</dbReference>
<dbReference type="InterPro" id="IPR033753">
    <property type="entry name" value="GCV_H/Fam206"/>
</dbReference>
<proteinExistence type="inferred from homology"/>
<gene>
    <name evidence="3" type="primary">gcvH</name>
    <name evidence="6" type="ORF">ucyna2_01165</name>
</gene>
<sequence length="131" mass="15036">MELVFPKDLRFLDSHEYVRLDEKSAIIGISAYAIEQLGDIVFLELPNIGDIIRTGESFGSIESVKAAEDLYPPISGIIIDRNERIIENPDEIIDDPYGDGWLLKVQIEDFNNELKNTLSEQEYRHMLNEHT</sequence>
<evidence type="ECO:0000256" key="4">
    <source>
        <dbReference type="PIRSR" id="PIRSR617453-50"/>
    </source>
</evidence>
<comment type="similarity">
    <text evidence="1 3">Belongs to the GcvH family.</text>
</comment>
<dbReference type="Gene3D" id="2.40.50.100">
    <property type="match status" value="1"/>
</dbReference>
<dbReference type="STRING" id="1527444.ucyna2_01165"/>
<evidence type="ECO:0000313" key="6">
    <source>
        <dbReference type="EMBL" id="KFF41034.1"/>
    </source>
</evidence>
<comment type="cofactor">
    <cofactor evidence="3">
        <name>(R)-lipoate</name>
        <dbReference type="ChEBI" id="CHEBI:83088"/>
    </cofactor>
    <text evidence="3">Binds 1 lipoyl cofactor covalently.</text>
</comment>
<dbReference type="CDD" id="cd06848">
    <property type="entry name" value="GCS_H"/>
    <property type="match status" value="1"/>
</dbReference>
<comment type="subunit">
    <text evidence="3">The glycine cleavage system is composed of four proteins: P, T, L and H.</text>
</comment>
<dbReference type="GO" id="GO:0019464">
    <property type="term" value="P:glycine decarboxylation via glycine cleavage system"/>
    <property type="evidence" value="ECO:0007669"/>
    <property type="project" value="UniProtKB-UniRule"/>
</dbReference>
<dbReference type="GO" id="GO:0005829">
    <property type="term" value="C:cytosol"/>
    <property type="evidence" value="ECO:0007669"/>
    <property type="project" value="TreeGrafter"/>
</dbReference>
<dbReference type="InterPro" id="IPR002930">
    <property type="entry name" value="GCV_H"/>
</dbReference>
<dbReference type="PANTHER" id="PTHR11715:SF3">
    <property type="entry name" value="GLYCINE CLEAVAGE SYSTEM H PROTEIN-RELATED"/>
    <property type="match status" value="1"/>
</dbReference>
<dbReference type="PROSITE" id="PS00189">
    <property type="entry name" value="LIPOYL"/>
    <property type="match status" value="1"/>
</dbReference>
<dbReference type="GO" id="GO:0009249">
    <property type="term" value="P:protein lipoylation"/>
    <property type="evidence" value="ECO:0007669"/>
    <property type="project" value="TreeGrafter"/>
</dbReference>
<dbReference type="Proteomes" id="UP000028922">
    <property type="component" value="Unassembled WGS sequence"/>
</dbReference>
<dbReference type="PATRIC" id="fig|1527444.3.peg.1112"/>
<evidence type="ECO:0000256" key="3">
    <source>
        <dbReference type="HAMAP-Rule" id="MF_00272"/>
    </source>
</evidence>
<comment type="caution">
    <text evidence="6">The sequence shown here is derived from an EMBL/GenBank/DDBJ whole genome shotgun (WGS) entry which is preliminary data.</text>
</comment>
<dbReference type="EMBL" id="JPSP01000016">
    <property type="protein sequence ID" value="KFF41034.1"/>
    <property type="molecule type" value="Genomic_DNA"/>
</dbReference>
<dbReference type="SUPFAM" id="SSF51230">
    <property type="entry name" value="Single hybrid motif"/>
    <property type="match status" value="1"/>
</dbReference>
<dbReference type="PROSITE" id="PS50968">
    <property type="entry name" value="BIOTINYL_LIPOYL"/>
    <property type="match status" value="1"/>
</dbReference>
<comment type="function">
    <text evidence="3">The glycine cleavage system catalyzes the degradation of glycine. The H protein shuttles the methylamine group of glycine from the P protein to the T protein.</text>
</comment>
<dbReference type="NCBIfam" id="NF002270">
    <property type="entry name" value="PRK01202.1"/>
    <property type="match status" value="1"/>
</dbReference>
<keyword evidence="2 3" id="KW-0450">Lipoyl</keyword>
<dbReference type="AlphaFoldDB" id="A0A086CFS0"/>
<evidence type="ECO:0000313" key="7">
    <source>
        <dbReference type="Proteomes" id="UP000028922"/>
    </source>
</evidence>
<evidence type="ECO:0000256" key="2">
    <source>
        <dbReference type="ARBA" id="ARBA00022823"/>
    </source>
</evidence>
<dbReference type="NCBIfam" id="TIGR00527">
    <property type="entry name" value="gcvH"/>
    <property type="match status" value="1"/>
</dbReference>
<dbReference type="Pfam" id="PF01597">
    <property type="entry name" value="GCV_H"/>
    <property type="match status" value="1"/>
</dbReference>
<dbReference type="GO" id="GO:0005960">
    <property type="term" value="C:glycine cleavage complex"/>
    <property type="evidence" value="ECO:0007669"/>
    <property type="project" value="InterPro"/>
</dbReference>
<feature type="modified residue" description="N6-lipoyllysine" evidence="3 4">
    <location>
        <position position="65"/>
    </location>
</feature>
<reference evidence="6 7" key="1">
    <citation type="submission" date="2014-08" db="EMBL/GenBank/DDBJ databases">
        <title>Comparative genomics reveals surprising divergence of two closely related strains of uncultivated UCYN-A cyanobacteria.</title>
        <authorList>
            <person name="Bombar D."/>
            <person name="Heller P."/>
            <person name="Sanchez-Baracaldo P."/>
            <person name="Carter B.J."/>
            <person name="Zert J.P."/>
        </authorList>
    </citation>
    <scope>NUCLEOTIDE SEQUENCE [LARGE SCALE GENOMIC DNA]</scope>
</reference>
<accession>A0A086CFS0</accession>
<dbReference type="InterPro" id="IPR011053">
    <property type="entry name" value="Single_hybrid_motif"/>
</dbReference>
<dbReference type="HAMAP" id="MF_00272">
    <property type="entry name" value="GcvH"/>
    <property type="match status" value="1"/>
</dbReference>